<dbReference type="GO" id="GO:0018104">
    <property type="term" value="P:peptidoglycan-protein cross-linking"/>
    <property type="evidence" value="ECO:0007669"/>
    <property type="project" value="TreeGrafter"/>
</dbReference>
<dbReference type="GO" id="GO:0071555">
    <property type="term" value="P:cell wall organization"/>
    <property type="evidence" value="ECO:0007669"/>
    <property type="project" value="UniProtKB-UniRule"/>
</dbReference>
<evidence type="ECO:0000256" key="6">
    <source>
        <dbReference type="ARBA" id="ARBA00023316"/>
    </source>
</evidence>
<keyword evidence="6 7" id="KW-0961">Cell wall biogenesis/degradation</keyword>
<dbReference type="EMBL" id="DYXT01000039">
    <property type="protein sequence ID" value="HJE39595.1"/>
    <property type="molecule type" value="Genomic_DNA"/>
</dbReference>
<comment type="pathway">
    <text evidence="1 7">Cell wall biogenesis; peptidoglycan biosynthesis.</text>
</comment>
<name>A0A4Q0U849_9BACT</name>
<dbReference type="Proteomes" id="UP000711407">
    <property type="component" value="Unassembled WGS sequence"/>
</dbReference>
<evidence type="ECO:0000256" key="2">
    <source>
        <dbReference type="ARBA" id="ARBA00005992"/>
    </source>
</evidence>
<dbReference type="InterPro" id="IPR005490">
    <property type="entry name" value="LD_TPept_cat_dom"/>
</dbReference>
<keyword evidence="4 7" id="KW-0133">Cell shape</keyword>
<dbReference type="PROSITE" id="PS52029">
    <property type="entry name" value="LD_TPASE"/>
    <property type="match status" value="1"/>
</dbReference>
<reference evidence="9" key="2">
    <citation type="submission" date="2021-09" db="EMBL/GenBank/DDBJ databases">
        <authorList>
            <person name="Gilroy R."/>
        </authorList>
    </citation>
    <scope>NUCLEOTIDE SEQUENCE</scope>
    <source>
        <strain evidence="9">4100</strain>
    </source>
</reference>
<feature type="active site" description="Nucleophile" evidence="7">
    <location>
        <position position="165"/>
    </location>
</feature>
<dbReference type="AlphaFoldDB" id="A0A4Q0U849"/>
<protein>
    <submittedName>
        <fullName evidence="9">L,D-transpeptidase family protein</fullName>
    </submittedName>
</protein>
<evidence type="ECO:0000256" key="1">
    <source>
        <dbReference type="ARBA" id="ARBA00004752"/>
    </source>
</evidence>
<dbReference type="SUPFAM" id="SSF141523">
    <property type="entry name" value="L,D-transpeptidase catalytic domain-like"/>
    <property type="match status" value="1"/>
</dbReference>
<keyword evidence="3" id="KW-0808">Transferase</keyword>
<reference evidence="9" key="1">
    <citation type="journal article" date="2021" name="PeerJ">
        <title>Extensive microbial diversity within the chicken gut microbiome revealed by metagenomics and culture.</title>
        <authorList>
            <person name="Gilroy R."/>
            <person name="Ravi A."/>
            <person name="Getino M."/>
            <person name="Pursley I."/>
            <person name="Horton D.L."/>
            <person name="Alikhan N.F."/>
            <person name="Baker D."/>
            <person name="Gharbi K."/>
            <person name="Hall N."/>
            <person name="Watson M."/>
            <person name="Adriaenssens E.M."/>
            <person name="Foster-Nyarko E."/>
            <person name="Jarju S."/>
            <person name="Secka A."/>
            <person name="Antonio M."/>
            <person name="Oren A."/>
            <person name="Chaudhuri R.R."/>
            <person name="La Ragione R."/>
            <person name="Hildebrand F."/>
            <person name="Pallen M.J."/>
        </authorList>
    </citation>
    <scope>NUCLEOTIDE SEQUENCE</scope>
    <source>
        <strain evidence="9">4100</strain>
    </source>
</reference>
<evidence type="ECO:0000313" key="9">
    <source>
        <dbReference type="EMBL" id="HJE39595.1"/>
    </source>
</evidence>
<feature type="active site" description="Proton donor/acceptor" evidence="7">
    <location>
        <position position="149"/>
    </location>
</feature>
<organism evidence="9 10">
    <name type="scientific">Candidatus Amulumruptor caecigallinarius</name>
    <dbReference type="NCBI Taxonomy" id="2109911"/>
    <lineage>
        <taxon>Bacteria</taxon>
        <taxon>Pseudomonadati</taxon>
        <taxon>Bacteroidota</taxon>
        <taxon>Bacteroidia</taxon>
        <taxon>Bacteroidales</taxon>
        <taxon>Muribaculaceae</taxon>
        <taxon>Candidatus Amulumruptor</taxon>
    </lineage>
</organism>
<evidence type="ECO:0000256" key="4">
    <source>
        <dbReference type="ARBA" id="ARBA00022960"/>
    </source>
</evidence>
<dbReference type="PANTHER" id="PTHR30582">
    <property type="entry name" value="L,D-TRANSPEPTIDASE"/>
    <property type="match status" value="1"/>
</dbReference>
<evidence type="ECO:0000256" key="5">
    <source>
        <dbReference type="ARBA" id="ARBA00022984"/>
    </source>
</evidence>
<evidence type="ECO:0000313" key="10">
    <source>
        <dbReference type="Proteomes" id="UP000711407"/>
    </source>
</evidence>
<dbReference type="Gene3D" id="2.40.440.10">
    <property type="entry name" value="L,D-transpeptidase catalytic domain-like"/>
    <property type="match status" value="1"/>
</dbReference>
<dbReference type="GO" id="GO:0005576">
    <property type="term" value="C:extracellular region"/>
    <property type="evidence" value="ECO:0007669"/>
    <property type="project" value="TreeGrafter"/>
</dbReference>
<dbReference type="InterPro" id="IPR038063">
    <property type="entry name" value="Transpep_catalytic_dom"/>
</dbReference>
<comment type="caution">
    <text evidence="9">The sequence shown here is derived from an EMBL/GenBank/DDBJ whole genome shotgun (WGS) entry which is preliminary data.</text>
</comment>
<feature type="domain" description="L,D-TPase catalytic" evidence="8">
    <location>
        <begin position="62"/>
        <end position="189"/>
    </location>
</feature>
<evidence type="ECO:0000256" key="3">
    <source>
        <dbReference type="ARBA" id="ARBA00022679"/>
    </source>
</evidence>
<dbReference type="Pfam" id="PF03734">
    <property type="entry name" value="YkuD"/>
    <property type="match status" value="1"/>
</dbReference>
<sequence>MLCLIVGMPDVSASAPFVPELYDAVSAYKDTQPVKLPKPDKSVYESLDDEYAYPPGFMPFPLDVVINKDKRRLSLVTRHGDEVARFPVCSSRNRGQKRRKDDCKTPEGTFEIIGIYNSTDWTYKDTGQKAYGPFFVHLYTAPFFGIGIHGTNAPYSVPGRSSHGCIRMHNESIRRVYKILSKDSRVTILSDTVQDVVEGEGIRIDTEKTVRKRLRPTAKKKTPQQIAMREFH</sequence>
<comment type="similarity">
    <text evidence="2">Belongs to the YkuD family.</text>
</comment>
<evidence type="ECO:0000256" key="7">
    <source>
        <dbReference type="PROSITE-ProRule" id="PRU01373"/>
    </source>
</evidence>
<dbReference type="GO" id="GO:0071972">
    <property type="term" value="F:peptidoglycan L,D-transpeptidase activity"/>
    <property type="evidence" value="ECO:0007669"/>
    <property type="project" value="TreeGrafter"/>
</dbReference>
<proteinExistence type="inferred from homology"/>
<keyword evidence="5 7" id="KW-0573">Peptidoglycan synthesis</keyword>
<dbReference type="GO" id="GO:0016740">
    <property type="term" value="F:transferase activity"/>
    <property type="evidence" value="ECO:0007669"/>
    <property type="project" value="UniProtKB-KW"/>
</dbReference>
<evidence type="ECO:0000259" key="8">
    <source>
        <dbReference type="PROSITE" id="PS52029"/>
    </source>
</evidence>
<dbReference type="CDD" id="cd16913">
    <property type="entry name" value="YkuD_like"/>
    <property type="match status" value="1"/>
</dbReference>
<accession>A0A4Q0U849</accession>
<gene>
    <name evidence="9" type="ORF">K8V47_07565</name>
</gene>
<dbReference type="GO" id="GO:0008360">
    <property type="term" value="P:regulation of cell shape"/>
    <property type="evidence" value="ECO:0007669"/>
    <property type="project" value="UniProtKB-UniRule"/>
</dbReference>
<dbReference type="InterPro" id="IPR050979">
    <property type="entry name" value="LD-transpeptidase"/>
</dbReference>